<name>A0A059ZZJ6_ACICK</name>
<sequence length="55" mass="6071">MLLKASIVSVLGRQATLLSRASARLTHFPAQLSPRVYTASNQIIVPTTLSYFMSY</sequence>
<accession>A0A059ZZJ6</accession>
<reference evidence="1 2" key="1">
    <citation type="journal article" date="2009" name="J. Bacteriol.">
        <title>Draft genome sequence of the extremely acidophilic bacterium Acidithiobacillus caldus ATCC 51756 reveals metabolic versatility in the genus Acidithiobacillus.</title>
        <authorList>
            <person name="Valdes J."/>
            <person name="Quatrini R."/>
            <person name="Hallberg K."/>
            <person name="Dopson M."/>
            <person name="Valenzuela P.D."/>
            <person name="Holmes D.S."/>
        </authorList>
    </citation>
    <scope>NUCLEOTIDE SEQUENCE [LARGE SCALE GENOMIC DNA]</scope>
    <source>
        <strain evidence="2">ATCC 51756 / DSM 8584 / KU</strain>
    </source>
</reference>
<dbReference type="KEGG" id="acz:Acaty_c1456"/>
<proteinExistence type="predicted"/>
<gene>
    <name evidence="1" type="ORF">Acaty_c1456</name>
</gene>
<protein>
    <submittedName>
        <fullName evidence="1">Uncharacterized protein</fullName>
    </submittedName>
</protein>
<evidence type="ECO:0000313" key="2">
    <source>
        <dbReference type="Proteomes" id="UP000005522"/>
    </source>
</evidence>
<evidence type="ECO:0000313" key="1">
    <source>
        <dbReference type="EMBL" id="AIA55322.1"/>
    </source>
</evidence>
<dbReference type="EMBL" id="CP005986">
    <property type="protein sequence ID" value="AIA55322.1"/>
    <property type="molecule type" value="Genomic_DNA"/>
</dbReference>
<organism evidence="1 2">
    <name type="scientific">Acidithiobacillus caldus (strain ATCC 51756 / DSM 8584 / KU)</name>
    <dbReference type="NCBI Taxonomy" id="637389"/>
    <lineage>
        <taxon>Bacteria</taxon>
        <taxon>Pseudomonadati</taxon>
        <taxon>Pseudomonadota</taxon>
        <taxon>Acidithiobacillia</taxon>
        <taxon>Acidithiobacillales</taxon>
        <taxon>Acidithiobacillaceae</taxon>
        <taxon>Acidithiobacillus</taxon>
    </lineage>
</organism>
<dbReference type="HOGENOM" id="CLU_3021300_0_0_6"/>
<dbReference type="AlphaFoldDB" id="A0A059ZZJ6"/>
<dbReference type="Proteomes" id="UP000005522">
    <property type="component" value="Chromosome"/>
</dbReference>